<gene>
    <name evidence="1" type="ORF">PQ457_03715</name>
</gene>
<organism evidence="1 2">
    <name type="scientific">Novosphingobium humi</name>
    <dbReference type="NCBI Taxonomy" id="2282397"/>
    <lineage>
        <taxon>Bacteria</taxon>
        <taxon>Pseudomonadati</taxon>
        <taxon>Pseudomonadota</taxon>
        <taxon>Alphaproteobacteria</taxon>
        <taxon>Sphingomonadales</taxon>
        <taxon>Sphingomonadaceae</taxon>
        <taxon>Novosphingobium</taxon>
    </lineage>
</organism>
<protein>
    <submittedName>
        <fullName evidence="1">Uncharacterized protein</fullName>
    </submittedName>
</protein>
<reference evidence="1 2" key="1">
    <citation type="submission" date="2023-02" db="EMBL/GenBank/DDBJ databases">
        <title>Genome sequence of Novosphingobium humi KACC 19094.</title>
        <authorList>
            <person name="Kim S."/>
            <person name="Heo J."/>
            <person name="Kwon S.-W."/>
        </authorList>
    </citation>
    <scope>NUCLEOTIDE SEQUENCE [LARGE SCALE GENOMIC DNA]</scope>
    <source>
        <strain evidence="1 2">KACC 19094</strain>
    </source>
</reference>
<keyword evidence="2" id="KW-1185">Reference proteome</keyword>
<sequence>MRLMQDFAHRALPTSPRLLQDDFEVNNSIHKVDNGPATKRTALSTNRVAPENAPLCRSETQRKQALFIAANRV</sequence>
<dbReference type="RefSeq" id="WP_273618436.1">
    <property type="nucleotide sequence ID" value="NZ_CP103868.1"/>
</dbReference>
<dbReference type="Proteomes" id="UP001218231">
    <property type="component" value="Chromosome"/>
</dbReference>
<dbReference type="EMBL" id="CP117417">
    <property type="protein sequence ID" value="WCT78092.1"/>
    <property type="molecule type" value="Genomic_DNA"/>
</dbReference>
<name>A0ABY7TXT4_9SPHN</name>
<proteinExistence type="predicted"/>
<accession>A0ABY7TXT4</accession>
<evidence type="ECO:0000313" key="2">
    <source>
        <dbReference type="Proteomes" id="UP001218231"/>
    </source>
</evidence>
<evidence type="ECO:0000313" key="1">
    <source>
        <dbReference type="EMBL" id="WCT78092.1"/>
    </source>
</evidence>